<proteinExistence type="predicted"/>
<dbReference type="AlphaFoldDB" id="A0A1B8HKN9"/>
<dbReference type="InterPro" id="IPR003458">
    <property type="entry name" value="Phage_T4_Gp38_tail_assem"/>
</dbReference>
<dbReference type="RefSeq" id="WP_067422534.1">
    <property type="nucleotide sequence ID" value="NZ_LZEX01000007.1"/>
</dbReference>
<reference evidence="1 2" key="1">
    <citation type="submission" date="2016-06" db="EMBL/GenBank/DDBJ databases">
        <authorList>
            <person name="Kjaerup R.B."/>
            <person name="Dalgaard T.S."/>
            <person name="Juul-Madsen H.R."/>
        </authorList>
    </citation>
    <scope>NUCLEOTIDE SEQUENCE [LARGE SCALE GENOMIC DNA]</scope>
    <source>
        <strain evidence="1 2">GCSL-Mp3</strain>
    </source>
</reference>
<organism evidence="1 2">
    <name type="scientific">Morganella psychrotolerans</name>
    <dbReference type="NCBI Taxonomy" id="368603"/>
    <lineage>
        <taxon>Bacteria</taxon>
        <taxon>Pseudomonadati</taxon>
        <taxon>Pseudomonadota</taxon>
        <taxon>Gammaproteobacteria</taxon>
        <taxon>Enterobacterales</taxon>
        <taxon>Morganellaceae</taxon>
        <taxon>Morganella</taxon>
    </lineage>
</organism>
<name>A0A1B8HKN9_9GAMM</name>
<gene>
    <name evidence="1" type="ORF">AYY17_17875</name>
</gene>
<protein>
    <recommendedName>
        <fullName evidence="3">Tail fiber assembly protein</fullName>
    </recommendedName>
</protein>
<evidence type="ECO:0000313" key="1">
    <source>
        <dbReference type="EMBL" id="OBU09865.1"/>
    </source>
</evidence>
<dbReference type="PANTHER" id="PTHR34413">
    <property type="entry name" value="PROPHAGE TAIL FIBER ASSEMBLY PROTEIN HOMOLOG TFAE-RELATED-RELATED"/>
    <property type="match status" value="1"/>
</dbReference>
<dbReference type="Pfam" id="PF02413">
    <property type="entry name" value="Caudo_TAP"/>
    <property type="match status" value="1"/>
</dbReference>
<evidence type="ECO:0000313" key="2">
    <source>
        <dbReference type="Proteomes" id="UP000092247"/>
    </source>
</evidence>
<dbReference type="InterPro" id="IPR051220">
    <property type="entry name" value="TFA_Chaperone"/>
</dbReference>
<comment type="caution">
    <text evidence="1">The sequence shown here is derived from an EMBL/GenBank/DDBJ whole genome shotgun (WGS) entry which is preliminary data.</text>
</comment>
<dbReference type="Proteomes" id="UP000092247">
    <property type="component" value="Unassembled WGS sequence"/>
</dbReference>
<accession>A0A1B8HKN9</accession>
<evidence type="ECO:0008006" key="3">
    <source>
        <dbReference type="Google" id="ProtNLM"/>
    </source>
</evidence>
<dbReference type="EMBL" id="LZEX01000007">
    <property type="protein sequence ID" value="OBU09865.1"/>
    <property type="molecule type" value="Genomic_DNA"/>
</dbReference>
<sequence>MYRFDPVKCVFYSHELKEEYLKAGNWPETGTDISDDERAGFMQKFGFIVGADEKGNPVWMPEPPPTHEQLVEMAEQKKQYLIAKVQTETQILQTKLALGRIKEDEKALLNAWLDYLDELEAVDVSTASDIIWPVNPKNLSI</sequence>